<evidence type="ECO:0000256" key="1">
    <source>
        <dbReference type="ARBA" id="ARBA00010171"/>
    </source>
</evidence>
<dbReference type="SUPFAM" id="SSF52540">
    <property type="entry name" value="P-loop containing nucleoside triphosphate hydrolases"/>
    <property type="match status" value="1"/>
</dbReference>
<protein>
    <recommendedName>
        <fullName evidence="2">Structural maintenance of chromosomes protein 5</fullName>
    </recommendedName>
</protein>
<dbReference type="GO" id="GO:0000724">
    <property type="term" value="P:double-strand break repair via homologous recombination"/>
    <property type="evidence" value="ECO:0007669"/>
    <property type="project" value="TreeGrafter"/>
</dbReference>
<proteinExistence type="inferred from homology"/>
<comment type="caution">
    <text evidence="4">The sequence shown here is derived from an EMBL/GenBank/DDBJ whole genome shotgun (WGS) entry which is preliminary data.</text>
</comment>
<dbReference type="OrthoDB" id="10254973at2759"/>
<dbReference type="EMBL" id="JWZT01002870">
    <property type="protein sequence ID" value="KII68300.1"/>
    <property type="molecule type" value="Genomic_DNA"/>
</dbReference>
<dbReference type="Gene3D" id="3.40.50.300">
    <property type="entry name" value="P-loop containing nucleotide triphosphate hydrolases"/>
    <property type="match status" value="1"/>
</dbReference>
<dbReference type="GO" id="GO:0030915">
    <property type="term" value="C:Smc5-Smc6 complex"/>
    <property type="evidence" value="ECO:0007669"/>
    <property type="project" value="TreeGrafter"/>
</dbReference>
<keyword evidence="5" id="KW-1185">Reference proteome</keyword>
<dbReference type="GO" id="GO:0003697">
    <property type="term" value="F:single-stranded DNA binding"/>
    <property type="evidence" value="ECO:0007669"/>
    <property type="project" value="TreeGrafter"/>
</dbReference>
<evidence type="ECO:0000256" key="2">
    <source>
        <dbReference type="ARBA" id="ARBA00018687"/>
    </source>
</evidence>
<evidence type="ECO:0000313" key="4">
    <source>
        <dbReference type="EMBL" id="KII68300.1"/>
    </source>
</evidence>
<dbReference type="PANTHER" id="PTHR45916">
    <property type="entry name" value="STRUCTURAL MAINTENANCE OF CHROMOSOMES PROTEIN 5"/>
    <property type="match status" value="1"/>
</dbReference>
<gene>
    <name evidence="4" type="ORF">RF11_06742</name>
</gene>
<reference evidence="4 5" key="1">
    <citation type="journal article" date="2014" name="Genome Biol. Evol.">
        <title>The genome of the myxosporean Thelohanellus kitauei shows adaptations to nutrient acquisition within its fish host.</title>
        <authorList>
            <person name="Yang Y."/>
            <person name="Xiong J."/>
            <person name="Zhou Z."/>
            <person name="Huo F."/>
            <person name="Miao W."/>
            <person name="Ran C."/>
            <person name="Liu Y."/>
            <person name="Zhang J."/>
            <person name="Feng J."/>
            <person name="Wang M."/>
            <person name="Wang M."/>
            <person name="Wang L."/>
            <person name="Yao B."/>
        </authorList>
    </citation>
    <scope>NUCLEOTIDE SEQUENCE [LARGE SCALE GENOMIC DNA]</scope>
    <source>
        <strain evidence="4">Wuqing</strain>
    </source>
</reference>
<dbReference type="AlphaFoldDB" id="A0A0C2MVU9"/>
<keyword evidence="3" id="KW-0175">Coiled coil</keyword>
<dbReference type="GO" id="GO:0005634">
    <property type="term" value="C:nucleus"/>
    <property type="evidence" value="ECO:0007669"/>
    <property type="project" value="TreeGrafter"/>
</dbReference>
<sequence>MVSYRTDENPTRLNPHRHSGGEKAVAIMLFLMAIQQMSQSPFKMIDEINQGMDSHNEKIISNIMMDTVASLNSTNQYFYLSPKVLPDLTYSENVTIHIIFNGEIHVKQIQT</sequence>
<dbReference type="InterPro" id="IPR027417">
    <property type="entry name" value="P-loop_NTPase"/>
</dbReference>
<dbReference type="OMA" id="HIICDAC"/>
<comment type="similarity">
    <text evidence="1">Belongs to the SMC family. SMC5 subfamily.</text>
</comment>
<dbReference type="Proteomes" id="UP000031668">
    <property type="component" value="Unassembled WGS sequence"/>
</dbReference>
<evidence type="ECO:0000256" key="3">
    <source>
        <dbReference type="ARBA" id="ARBA00023054"/>
    </source>
</evidence>
<dbReference type="PANTHER" id="PTHR45916:SF1">
    <property type="entry name" value="STRUCTURAL MAINTENANCE OF CHROMOSOMES PROTEIN 5"/>
    <property type="match status" value="1"/>
</dbReference>
<accession>A0A0C2MVU9</accession>
<evidence type="ECO:0000313" key="5">
    <source>
        <dbReference type="Proteomes" id="UP000031668"/>
    </source>
</evidence>
<name>A0A0C2MVU9_THEKT</name>
<organism evidence="4 5">
    <name type="scientific">Thelohanellus kitauei</name>
    <name type="common">Myxosporean</name>
    <dbReference type="NCBI Taxonomy" id="669202"/>
    <lineage>
        <taxon>Eukaryota</taxon>
        <taxon>Metazoa</taxon>
        <taxon>Cnidaria</taxon>
        <taxon>Myxozoa</taxon>
        <taxon>Myxosporea</taxon>
        <taxon>Bivalvulida</taxon>
        <taxon>Platysporina</taxon>
        <taxon>Myxobolidae</taxon>
        <taxon>Thelohanellus</taxon>
    </lineage>
</organism>